<feature type="compositionally biased region" description="Basic and acidic residues" evidence="1">
    <location>
        <begin position="17"/>
        <end position="26"/>
    </location>
</feature>
<reference evidence="2" key="1">
    <citation type="submission" date="2017-08" db="EMBL/GenBank/DDBJ databases">
        <authorList>
            <person name="Polle J.E."/>
            <person name="Barry K."/>
            <person name="Cushman J."/>
            <person name="Schmutz J."/>
            <person name="Tran D."/>
            <person name="Hathwaick L.T."/>
            <person name="Yim W.C."/>
            <person name="Jenkins J."/>
            <person name="Mckie-Krisberg Z.M."/>
            <person name="Prochnik S."/>
            <person name="Lindquist E."/>
            <person name="Dockter R.B."/>
            <person name="Adam C."/>
            <person name="Molina H."/>
            <person name="Bunkerborg J."/>
            <person name="Jin E."/>
            <person name="Buchheim M."/>
            <person name="Magnuson J."/>
        </authorList>
    </citation>
    <scope>NUCLEOTIDE SEQUENCE</scope>
    <source>
        <strain evidence="2">CCAP 19/18</strain>
    </source>
</reference>
<evidence type="ECO:0000313" key="3">
    <source>
        <dbReference type="Proteomes" id="UP000815325"/>
    </source>
</evidence>
<dbReference type="Proteomes" id="UP000815325">
    <property type="component" value="Unassembled WGS sequence"/>
</dbReference>
<gene>
    <name evidence="2" type="ORF">DUNSADRAFT_10611</name>
</gene>
<dbReference type="PANTHER" id="PTHR21228:SF40">
    <property type="entry name" value="LD45607P"/>
    <property type="match status" value="1"/>
</dbReference>
<feature type="compositionally biased region" description="Basic and acidic residues" evidence="1">
    <location>
        <begin position="1"/>
        <end position="10"/>
    </location>
</feature>
<evidence type="ECO:0008006" key="4">
    <source>
        <dbReference type="Google" id="ProtNLM"/>
    </source>
</evidence>
<sequence length="668" mass="71154">MDKLLAEQPERQVGPKRKNDSGDRGRSYAPSNPVGPSLKITFGDRNRSFAPSNSGPPKKPNLSEILACVTAAVSPSPPEAADMLYHLGNAVSREARGRQLHGAEQTRVAAALAKLSDLLLEEQGSSKRIEQLGGKHLSLSPWGMGKLGSNGVQVSQRMGDAFAECALACPSMDGPEAKSKGWLNWANLMYGLAQADMVCSGSKHVHAAFDAAVNDRLPAERQKSSGQSVSNTFHATASAGYDGDLQPLVFAAAKGLRRLMAGATAQAWSNTIWALAKHEEMKAGRLGQGMFVILEEGVAAMLDLVQTGNVAPQALSNVLWALPKLGWKSEMSVVGVLASALAVRAADANPQHLANALWALAKLEWKGDLRVVCGLASGFIKKASSASPQGLANSLWALSELGWYVASTYSMLMSALVQKGGSTDPQHFSSAFLACAEAQHWDRNVELMSELISKQSVQQLGQWEAQHVANALYSWAVLTAVGAAPASPSFVSMAQQLFSYAASMEVAAFNDLELRQLSMAHQVAVREGLPGGGLSAHQVLLPACARSYEAQQLGLQKQIRRTAFLEQEVAAALQHAGYDVEKAFIVGSEFVQLQARGVAVTVAAADDYFRAPPSLLPGSNAIHDVLASWVCKGSVIISEAEWADLQGDPQRQQAFVAQRMQQALSKAL</sequence>
<accession>A0ABQ7GEX7</accession>
<protein>
    <recommendedName>
        <fullName evidence="4">RAP domain-containing protein</fullName>
    </recommendedName>
</protein>
<feature type="region of interest" description="Disordered" evidence="1">
    <location>
        <begin position="1"/>
        <end position="60"/>
    </location>
</feature>
<organism evidence="2 3">
    <name type="scientific">Dunaliella salina</name>
    <name type="common">Green alga</name>
    <name type="synonym">Protococcus salinus</name>
    <dbReference type="NCBI Taxonomy" id="3046"/>
    <lineage>
        <taxon>Eukaryota</taxon>
        <taxon>Viridiplantae</taxon>
        <taxon>Chlorophyta</taxon>
        <taxon>core chlorophytes</taxon>
        <taxon>Chlorophyceae</taxon>
        <taxon>CS clade</taxon>
        <taxon>Chlamydomonadales</taxon>
        <taxon>Dunaliellaceae</taxon>
        <taxon>Dunaliella</taxon>
    </lineage>
</organism>
<dbReference type="EMBL" id="MU069826">
    <property type="protein sequence ID" value="KAF5833161.1"/>
    <property type="molecule type" value="Genomic_DNA"/>
</dbReference>
<dbReference type="InterPro" id="IPR050870">
    <property type="entry name" value="FAST_kinase"/>
</dbReference>
<name>A0ABQ7GEX7_DUNSA</name>
<evidence type="ECO:0000313" key="2">
    <source>
        <dbReference type="EMBL" id="KAF5833161.1"/>
    </source>
</evidence>
<comment type="caution">
    <text evidence="2">The sequence shown here is derived from an EMBL/GenBank/DDBJ whole genome shotgun (WGS) entry which is preliminary data.</text>
</comment>
<proteinExistence type="predicted"/>
<dbReference type="PANTHER" id="PTHR21228">
    <property type="entry name" value="FAST LEU-RICH DOMAIN-CONTAINING"/>
    <property type="match status" value="1"/>
</dbReference>
<evidence type="ECO:0000256" key="1">
    <source>
        <dbReference type="SAM" id="MobiDB-lite"/>
    </source>
</evidence>
<keyword evidence="3" id="KW-1185">Reference proteome</keyword>